<gene>
    <name evidence="2" type="ordered locus">Fluta_3244</name>
</gene>
<evidence type="ECO:0000313" key="2">
    <source>
        <dbReference type="EMBL" id="AEA45217.1"/>
    </source>
</evidence>
<name>F2IA40_FLUTR</name>
<sequence length="97" mass="11394">MSIPYFIFAMNLFFMMKQLSELSLDELIKHKAKLKSALIGLAIMTLLLVLIYCYIYFFKAKSITFIPLIVLPITWIPLFVSLKNIRDEIKFRDLKNS</sequence>
<feature type="transmembrane region" description="Helical" evidence="1">
    <location>
        <begin position="36"/>
        <end position="57"/>
    </location>
</feature>
<evidence type="ECO:0000256" key="1">
    <source>
        <dbReference type="SAM" id="Phobius"/>
    </source>
</evidence>
<dbReference type="Proteomes" id="UP000007463">
    <property type="component" value="Chromosome"/>
</dbReference>
<dbReference type="STRING" id="755732.Fluta_3244"/>
<reference evidence="3" key="2">
    <citation type="submission" date="2011-02" db="EMBL/GenBank/DDBJ databases">
        <title>The complete genome of Fluviicola taffensis DSM 16823.</title>
        <authorList>
            <consortium name="US DOE Joint Genome Institute (JGI-PGF)"/>
            <person name="Lucas S."/>
            <person name="Copeland A."/>
            <person name="Lapidus A."/>
            <person name="Bruce D."/>
            <person name="Goodwin L."/>
            <person name="Pitluck S."/>
            <person name="Kyrpides N."/>
            <person name="Mavromatis K."/>
            <person name="Ivanova N."/>
            <person name="Mikhailova N."/>
            <person name="Pagani I."/>
            <person name="Chertkov O."/>
            <person name="Detter J.C."/>
            <person name="Han C."/>
            <person name="Tapia R."/>
            <person name="Land M."/>
            <person name="Hauser L."/>
            <person name="Markowitz V."/>
            <person name="Cheng J.-F."/>
            <person name="Hugenholtz P."/>
            <person name="Woyke T."/>
            <person name="Wu D."/>
            <person name="Tindall B."/>
            <person name="Pomrenke H.G."/>
            <person name="Brambilla E."/>
            <person name="Klenk H.-P."/>
            <person name="Eisen J.A."/>
        </authorList>
    </citation>
    <scope>NUCLEOTIDE SEQUENCE [LARGE SCALE GENOMIC DNA]</scope>
    <source>
        <strain evidence="3">DSM 16823 / RW262 / RW262</strain>
    </source>
</reference>
<feature type="transmembrane region" description="Helical" evidence="1">
    <location>
        <begin position="63"/>
        <end position="82"/>
    </location>
</feature>
<keyword evidence="1" id="KW-0812">Transmembrane</keyword>
<keyword evidence="3" id="KW-1185">Reference proteome</keyword>
<accession>F2IA40</accession>
<dbReference type="KEGG" id="fte:Fluta_3244"/>
<organism evidence="2 3">
    <name type="scientific">Fluviicola taffensis (strain DSM 16823 / NCIMB 13979 / RW262)</name>
    <dbReference type="NCBI Taxonomy" id="755732"/>
    <lineage>
        <taxon>Bacteria</taxon>
        <taxon>Pseudomonadati</taxon>
        <taxon>Bacteroidota</taxon>
        <taxon>Flavobacteriia</taxon>
        <taxon>Flavobacteriales</taxon>
        <taxon>Crocinitomicaceae</taxon>
        <taxon>Fluviicola</taxon>
    </lineage>
</organism>
<dbReference type="EMBL" id="CP002542">
    <property type="protein sequence ID" value="AEA45217.1"/>
    <property type="molecule type" value="Genomic_DNA"/>
</dbReference>
<keyword evidence="1" id="KW-0472">Membrane</keyword>
<dbReference type="HOGENOM" id="CLU_2342646_0_0_10"/>
<keyword evidence="1" id="KW-1133">Transmembrane helix</keyword>
<reference evidence="2 3" key="1">
    <citation type="journal article" date="2011" name="Stand. Genomic Sci.">
        <title>Complete genome sequence of the gliding freshwater bacterium Fluviicola taffensis type strain (RW262).</title>
        <authorList>
            <person name="Woyke T."/>
            <person name="Chertkov O."/>
            <person name="Lapidus A."/>
            <person name="Nolan M."/>
            <person name="Lucas S."/>
            <person name="Del Rio T.G."/>
            <person name="Tice H."/>
            <person name="Cheng J.F."/>
            <person name="Tapia R."/>
            <person name="Han C."/>
            <person name="Goodwin L."/>
            <person name="Pitluck S."/>
            <person name="Liolios K."/>
            <person name="Pagani I."/>
            <person name="Ivanova N."/>
            <person name="Huntemann M."/>
            <person name="Mavromatis K."/>
            <person name="Mikhailova N."/>
            <person name="Pati A."/>
            <person name="Chen A."/>
            <person name="Palaniappan K."/>
            <person name="Land M."/>
            <person name="Hauser L."/>
            <person name="Brambilla E.M."/>
            <person name="Rohde M."/>
            <person name="Mwirichia R."/>
            <person name="Sikorski J."/>
            <person name="Tindall B.J."/>
            <person name="Goker M."/>
            <person name="Bristow J."/>
            <person name="Eisen J.A."/>
            <person name="Markowitz V."/>
            <person name="Hugenholtz P."/>
            <person name="Klenk H.P."/>
            <person name="Kyrpides N.C."/>
        </authorList>
    </citation>
    <scope>NUCLEOTIDE SEQUENCE [LARGE SCALE GENOMIC DNA]</scope>
    <source>
        <strain evidence="3">DSM 16823 / RW262 / RW262</strain>
    </source>
</reference>
<dbReference type="AlphaFoldDB" id="F2IA40"/>
<protein>
    <submittedName>
        <fullName evidence="2">Uncharacterized protein</fullName>
    </submittedName>
</protein>
<proteinExistence type="predicted"/>
<evidence type="ECO:0000313" key="3">
    <source>
        <dbReference type="Proteomes" id="UP000007463"/>
    </source>
</evidence>